<evidence type="ECO:0000256" key="1">
    <source>
        <dbReference type="ARBA" id="ARBA00001946"/>
    </source>
</evidence>
<reference evidence="12" key="1">
    <citation type="submission" date="2019-09" db="EMBL/GenBank/DDBJ databases">
        <title>Mumia zhuanghuii sp. nov. isolated from the intestinal contents of plateau pika (Ochotona curzoniae) in the Qinghai-Tibet plateau of China.</title>
        <authorList>
            <person name="Tian Z."/>
        </authorList>
    </citation>
    <scope>NUCLEOTIDE SEQUENCE [LARGE SCALE GENOMIC DNA]</scope>
    <source>
        <strain evidence="12">L-031</strain>
    </source>
</reference>
<dbReference type="GO" id="GO:0046872">
    <property type="term" value="F:metal ion binding"/>
    <property type="evidence" value="ECO:0007669"/>
    <property type="project" value="UniProtKB-KW"/>
</dbReference>
<dbReference type="SUPFAM" id="SSF143631">
    <property type="entry name" value="ApbE-like"/>
    <property type="match status" value="1"/>
</dbReference>
<dbReference type="InterPro" id="IPR024932">
    <property type="entry name" value="ApbE"/>
</dbReference>
<proteinExistence type="predicted"/>
<comment type="cofactor">
    <cofactor evidence="1">
        <name>Mg(2+)</name>
        <dbReference type="ChEBI" id="CHEBI:18420"/>
    </cofactor>
</comment>
<keyword evidence="5 11" id="KW-0808">Transferase</keyword>
<dbReference type="Gene3D" id="3.10.520.10">
    <property type="entry name" value="ApbE-like domains"/>
    <property type="match status" value="1"/>
</dbReference>
<evidence type="ECO:0000256" key="4">
    <source>
        <dbReference type="ARBA" id="ARBA00022630"/>
    </source>
</evidence>
<dbReference type="Pfam" id="PF02424">
    <property type="entry name" value="ApbE"/>
    <property type="match status" value="1"/>
</dbReference>
<dbReference type="EMBL" id="CP044232">
    <property type="protein sequence ID" value="QEW03671.1"/>
    <property type="molecule type" value="Genomic_DNA"/>
</dbReference>
<comment type="catalytic activity">
    <reaction evidence="10">
        <text>L-threonyl-[protein] + FAD = FMN-L-threonyl-[protein] + AMP + H(+)</text>
        <dbReference type="Rhea" id="RHEA:36847"/>
        <dbReference type="Rhea" id="RHEA-COMP:11060"/>
        <dbReference type="Rhea" id="RHEA-COMP:11061"/>
        <dbReference type="ChEBI" id="CHEBI:15378"/>
        <dbReference type="ChEBI" id="CHEBI:30013"/>
        <dbReference type="ChEBI" id="CHEBI:57692"/>
        <dbReference type="ChEBI" id="CHEBI:74257"/>
        <dbReference type="ChEBI" id="CHEBI:456215"/>
        <dbReference type="EC" id="2.7.1.180"/>
    </reaction>
</comment>
<organism evidence="11 12">
    <name type="scientific">Microbacterium lushaniae</name>
    <dbReference type="NCBI Taxonomy" id="2614639"/>
    <lineage>
        <taxon>Bacteria</taxon>
        <taxon>Bacillati</taxon>
        <taxon>Actinomycetota</taxon>
        <taxon>Actinomycetes</taxon>
        <taxon>Micrococcales</taxon>
        <taxon>Microbacteriaceae</taxon>
        <taxon>Microbacterium</taxon>
    </lineage>
</organism>
<evidence type="ECO:0000256" key="7">
    <source>
        <dbReference type="ARBA" id="ARBA00022827"/>
    </source>
</evidence>
<dbReference type="RefSeq" id="WP_150925154.1">
    <property type="nucleotide sequence ID" value="NZ_CP044232.1"/>
</dbReference>
<dbReference type="PANTHER" id="PTHR30040">
    <property type="entry name" value="THIAMINE BIOSYNTHESIS LIPOPROTEIN APBE"/>
    <property type="match status" value="1"/>
</dbReference>
<keyword evidence="7" id="KW-0274">FAD</keyword>
<keyword evidence="8" id="KW-0460">Magnesium</keyword>
<sequence>MPPAPRAVWAFEAIGTRWSVETAAPLAPAVRSRVEGIVDAFDRTWSRFRPDSLVTGLARSGGAVPLPADAPAMLDVYTALDTATGGAVNPLVGDALVRLGYGAGYPLSSAADPVPAPAGWRRSLTWEGGRLALDAPAMIDVGAVGKGRLVDLVLAAVQESGAADVLVDASGDLAVRGAAHRIGLEHPFDPRRAIGVIEVADAALCASGVTRRAWGDGLHHVLDARTGAPVRAYAATWAVADTALRADALATALFFEGGPELAAAWGGQWVRMRTDGRVEWSPGSTAELFS</sequence>
<evidence type="ECO:0000313" key="12">
    <source>
        <dbReference type="Proteomes" id="UP000325516"/>
    </source>
</evidence>
<dbReference type="EC" id="2.7.1.180" evidence="2"/>
<evidence type="ECO:0000313" key="11">
    <source>
        <dbReference type="EMBL" id="QEW03671.1"/>
    </source>
</evidence>
<evidence type="ECO:0000256" key="9">
    <source>
        <dbReference type="ARBA" id="ARBA00031306"/>
    </source>
</evidence>
<dbReference type="GO" id="GO:0016740">
    <property type="term" value="F:transferase activity"/>
    <property type="evidence" value="ECO:0007669"/>
    <property type="project" value="UniProtKB-KW"/>
</dbReference>
<protein>
    <recommendedName>
        <fullName evidence="3">FAD:protein FMN transferase</fullName>
        <ecNumber evidence="2">2.7.1.180</ecNumber>
    </recommendedName>
    <alternativeName>
        <fullName evidence="9">Flavin transferase</fullName>
    </alternativeName>
</protein>
<evidence type="ECO:0000256" key="8">
    <source>
        <dbReference type="ARBA" id="ARBA00022842"/>
    </source>
</evidence>
<dbReference type="PANTHER" id="PTHR30040:SF2">
    <property type="entry name" value="FAD:PROTEIN FMN TRANSFERASE"/>
    <property type="match status" value="1"/>
</dbReference>
<evidence type="ECO:0000256" key="3">
    <source>
        <dbReference type="ARBA" id="ARBA00016337"/>
    </source>
</evidence>
<dbReference type="AlphaFoldDB" id="A0A5J6L5L8"/>
<keyword evidence="4" id="KW-0285">Flavoprotein</keyword>
<dbReference type="KEGG" id="mlz:F6J85_11600"/>
<keyword evidence="6" id="KW-0479">Metal-binding</keyword>
<evidence type="ECO:0000256" key="5">
    <source>
        <dbReference type="ARBA" id="ARBA00022679"/>
    </source>
</evidence>
<evidence type="ECO:0000256" key="2">
    <source>
        <dbReference type="ARBA" id="ARBA00011955"/>
    </source>
</evidence>
<name>A0A5J6L5L8_9MICO</name>
<evidence type="ECO:0000256" key="10">
    <source>
        <dbReference type="ARBA" id="ARBA00048540"/>
    </source>
</evidence>
<keyword evidence="12" id="KW-1185">Reference proteome</keyword>
<dbReference type="InterPro" id="IPR003374">
    <property type="entry name" value="ApbE-like_sf"/>
</dbReference>
<accession>A0A5J6L5L8</accession>
<gene>
    <name evidence="11" type="ORF">F6J85_11600</name>
</gene>
<evidence type="ECO:0000256" key="6">
    <source>
        <dbReference type="ARBA" id="ARBA00022723"/>
    </source>
</evidence>
<dbReference type="Proteomes" id="UP000325516">
    <property type="component" value="Chromosome"/>
</dbReference>